<dbReference type="SMART" id="SM00062">
    <property type="entry name" value="PBPb"/>
    <property type="match status" value="1"/>
</dbReference>
<evidence type="ECO:0000313" key="3">
    <source>
        <dbReference type="Proteomes" id="UP000675920"/>
    </source>
</evidence>
<keyword evidence="1" id="KW-0732">Signal</keyword>
<dbReference type="Proteomes" id="UP000675920">
    <property type="component" value="Unplaced"/>
</dbReference>
<dbReference type="Gene3D" id="3.40.190.10">
    <property type="entry name" value="Periplasmic binding protein-like II"/>
    <property type="match status" value="2"/>
</dbReference>
<dbReference type="AlphaFoldDB" id="A0A9U5H0Q2"/>
<dbReference type="InterPro" id="IPR001638">
    <property type="entry name" value="Solute-binding_3/MltF_N"/>
</dbReference>
<evidence type="ECO:0000259" key="2">
    <source>
        <dbReference type="SMART" id="SM00062"/>
    </source>
</evidence>
<feature type="chain" id="PRO_5040754376" evidence="1">
    <location>
        <begin position="36"/>
        <end position="302"/>
    </location>
</feature>
<organism evidence="3 4">
    <name type="scientific">Derxia gummosa DSM 723</name>
    <dbReference type="NCBI Taxonomy" id="1121388"/>
    <lineage>
        <taxon>Bacteria</taxon>
        <taxon>Pseudomonadati</taxon>
        <taxon>Pseudomonadota</taxon>
        <taxon>Betaproteobacteria</taxon>
        <taxon>Burkholderiales</taxon>
        <taxon>Alcaligenaceae</taxon>
        <taxon>Derxia</taxon>
    </lineage>
</organism>
<dbReference type="InterPro" id="IPR022448">
    <property type="entry name" value="Quinoprotein_dehydrogenase"/>
</dbReference>
<proteinExistence type="predicted"/>
<evidence type="ECO:0000256" key="1">
    <source>
        <dbReference type="SAM" id="SignalP"/>
    </source>
</evidence>
<feature type="domain" description="Solute-binding protein family 3/N-terminal" evidence="2">
    <location>
        <begin position="46"/>
        <end position="286"/>
    </location>
</feature>
<feature type="signal peptide" evidence="1">
    <location>
        <begin position="1"/>
        <end position="35"/>
    </location>
</feature>
<accession>A0A9U5H0Q2</accession>
<protein>
    <submittedName>
        <fullName evidence="4">Quinoprotein dehydrogenase-associated putative ABC transporter substrate-binding protein</fullName>
    </submittedName>
</protein>
<evidence type="ECO:0000313" key="4">
    <source>
        <dbReference type="RefSeq" id="WP_245591265.1"/>
    </source>
</evidence>
<keyword evidence="3" id="KW-1185">Reference proteome</keyword>
<reference evidence="4" key="1">
    <citation type="journal article" date="1987" name="J. Bacteriol.">
        <title>Isolation and nucleotide sequence of the methanol dehydrogenase structural gene from Paracoccus denitrificans.</title>
        <authorList>
            <person name="Harms N."/>
            <person name="de Vries G.E."/>
            <person name="Maurer K."/>
            <person name="Hoogendijk J."/>
            <person name="Stouthamer A.H."/>
        </authorList>
    </citation>
    <scope>NUCLEOTIDE SEQUENCE</scope>
</reference>
<name>A0A9U5H0Q2_9BURK</name>
<dbReference type="RefSeq" id="WP_245591265.1">
    <property type="nucleotide sequence ID" value="NZ_AXWS01000007.1"/>
</dbReference>
<reference evidence="4" key="2">
    <citation type="submission" date="2025-08" db="UniProtKB">
        <authorList>
            <consortium name="RefSeq"/>
        </authorList>
    </citation>
    <scope>IDENTIFICATION</scope>
</reference>
<dbReference type="NCBIfam" id="TIGR03871">
    <property type="entry name" value="ABC_peri_MoxJ_2"/>
    <property type="match status" value="1"/>
</dbReference>
<sequence>MNACRRAMNTRYRPGRRIAALLTALPALLALQTHAGAQEVAVDDKLLRVCADPHNLPQSDDRGAGYENAIAAAMAKDLGRELSYTYFPQRMGFVRQTLRAKDTTTQRFKCDLIVGVPKGYELAATTRPYMHSTYALLYLKRGVLAGVGSADEVLALPPAQRAKLRFGYFAPSPAVDWLQRNGLFEQSIAHATLNGDPEESPGRIMERELSSGRIDVAVVWGPVAGYVARERGGDWATLPLKSPDPSIKFDYEIAMGVRFGEPQWKSTVDNWIAGNRERIDAILASYRIPLADDSGAVRAESK</sequence>
<dbReference type="SUPFAM" id="SSF53850">
    <property type="entry name" value="Periplasmic binding protein-like II"/>
    <property type="match status" value="1"/>
</dbReference>